<dbReference type="PATRIC" id="fig|42256.3.peg.2728"/>
<reference evidence="4 6" key="1">
    <citation type="submission" date="2014-03" db="EMBL/GenBank/DDBJ databases">
        <title>Complete genome sequence of the Radio-Resistant Rubrobacter radiotolerans RSPS-4.</title>
        <authorList>
            <person name="Egas C.C."/>
            <person name="Barroso C.C."/>
            <person name="Froufe H.J.C."/>
            <person name="Pacheco J.J."/>
            <person name="Albuquerque L.L."/>
            <person name="da Costa M.M.S."/>
        </authorList>
    </citation>
    <scope>NUCLEOTIDE SEQUENCE [LARGE SCALE GENOMIC DNA]</scope>
    <source>
        <strain evidence="4 6">RSPS-4</strain>
    </source>
</reference>
<evidence type="ECO:0000256" key="2">
    <source>
        <dbReference type="ARBA" id="ARBA00022448"/>
    </source>
</evidence>
<gene>
    <name evidence="4" type="ORF">RradSPS_2677</name>
    <name evidence="5" type="ORF">SIL72_01015</name>
</gene>
<evidence type="ECO:0000313" key="5">
    <source>
        <dbReference type="EMBL" id="MDX5892598.1"/>
    </source>
</evidence>
<accession>A0A023X7E5</accession>
<dbReference type="KEGG" id="rrd:RradSPS_2677"/>
<dbReference type="InterPro" id="IPR006059">
    <property type="entry name" value="SBP"/>
</dbReference>
<dbReference type="PROSITE" id="PS51318">
    <property type="entry name" value="TAT"/>
    <property type="match status" value="1"/>
</dbReference>
<dbReference type="eggNOG" id="COG1653">
    <property type="taxonomic scope" value="Bacteria"/>
</dbReference>
<keyword evidence="2" id="KW-0813">Transport</keyword>
<dbReference type="AlphaFoldDB" id="A0A023X7E5"/>
<dbReference type="Proteomes" id="UP000025229">
    <property type="component" value="Chromosome"/>
</dbReference>
<evidence type="ECO:0000256" key="3">
    <source>
        <dbReference type="ARBA" id="ARBA00022729"/>
    </source>
</evidence>
<dbReference type="PANTHER" id="PTHR43649">
    <property type="entry name" value="ARABINOSE-BINDING PROTEIN-RELATED"/>
    <property type="match status" value="1"/>
</dbReference>
<dbReference type="STRING" id="42256.RradSPS_2677"/>
<dbReference type="EMBL" id="CP007514">
    <property type="protein sequence ID" value="AHY47960.1"/>
    <property type="molecule type" value="Genomic_DNA"/>
</dbReference>
<reference evidence="5" key="2">
    <citation type="submission" date="2023-11" db="EMBL/GenBank/DDBJ databases">
        <title>MicrobeMod: A computational toolkit for identifying prokaryotic methylation and restriction-modification with nanopore sequencing.</title>
        <authorList>
            <person name="Crits-Christoph A."/>
            <person name="Kang S.C."/>
            <person name="Lee H."/>
            <person name="Ostrov N."/>
        </authorList>
    </citation>
    <scope>NUCLEOTIDE SEQUENCE</scope>
    <source>
        <strain evidence="5">ATCC 51242</strain>
    </source>
</reference>
<keyword evidence="3" id="KW-0732">Signal</keyword>
<organism evidence="4 6">
    <name type="scientific">Rubrobacter radiotolerans</name>
    <name type="common">Arthrobacter radiotolerans</name>
    <dbReference type="NCBI Taxonomy" id="42256"/>
    <lineage>
        <taxon>Bacteria</taxon>
        <taxon>Bacillati</taxon>
        <taxon>Actinomycetota</taxon>
        <taxon>Rubrobacteria</taxon>
        <taxon>Rubrobacterales</taxon>
        <taxon>Rubrobacteraceae</taxon>
        <taxon>Rubrobacter</taxon>
    </lineage>
</organism>
<evidence type="ECO:0000256" key="1">
    <source>
        <dbReference type="ARBA" id="ARBA00008520"/>
    </source>
</evidence>
<dbReference type="Gene3D" id="3.40.190.10">
    <property type="entry name" value="Periplasmic binding protein-like II"/>
    <property type="match status" value="2"/>
</dbReference>
<protein>
    <submittedName>
        <fullName evidence="5">ABC transporter substrate-binding protein</fullName>
    </submittedName>
    <submittedName>
        <fullName evidence="4">Bacterial extracellular solute-binding protein</fullName>
    </submittedName>
</protein>
<comment type="similarity">
    <text evidence="1">Belongs to the bacterial solute-binding protein 1 family.</text>
</comment>
<dbReference type="Proteomes" id="UP001281130">
    <property type="component" value="Unassembled WGS sequence"/>
</dbReference>
<dbReference type="SUPFAM" id="SSF53850">
    <property type="entry name" value="Periplasmic binding protein-like II"/>
    <property type="match status" value="1"/>
</dbReference>
<dbReference type="PANTHER" id="PTHR43649:SF34">
    <property type="entry name" value="ABC TRANSPORTER PERIPLASMIC-BINDING PROTEIN YCJN-RELATED"/>
    <property type="match status" value="1"/>
</dbReference>
<name>A0A023X7E5_RUBRA</name>
<dbReference type="RefSeq" id="WP_232226558.1">
    <property type="nucleotide sequence ID" value="NZ_CP007514.1"/>
</dbReference>
<dbReference type="Pfam" id="PF01547">
    <property type="entry name" value="SBP_bac_1"/>
    <property type="match status" value="1"/>
</dbReference>
<dbReference type="InterPro" id="IPR006311">
    <property type="entry name" value="TAT_signal"/>
</dbReference>
<keyword evidence="6" id="KW-1185">Reference proteome</keyword>
<dbReference type="CDD" id="cd14750">
    <property type="entry name" value="PBP2_TMBP"/>
    <property type="match status" value="1"/>
</dbReference>
<sequence>MVLSGGRRPSLASGRMGVGISRRRFLSLGASAAAGVALLGAGCGGEGGSSGGPTRLVFSLFPDPTGSVQRLIDRFNADHEGEIEVTFREMPADSGQHFDQLRTELQTGQSEIDVIGGDVIWPAQLAAAGWIVDLSDRFPESEREAFLEAPIEANTYEGAIFGVPWYTDAGLLYYRRDLLEEAGFSEPPRTYDELKEMASEVVDRSGTRYGFVFQGADYEGGVVNALEYIWNSGGDVLDGDRVVIDSPEAVRGLSTERSMITDGVSPRGVSQYKEQESVSLFLRGDAVFMRNVPRMYALASDPSESRIDPEQIGVAELPVADASLDSTSSTGGWNMFINASTEDPDAAWEFVSYMTAPEQQKFRAIEGSVLPTRAALYEDEEVREGLPIARLGEAAIRSSRPRPISPYYSDMSLAMADAFVRSLNGEVSPEETLRNLRGELQGIVDQG</sequence>
<dbReference type="HOGENOM" id="CLU_031285_9_1_11"/>
<evidence type="ECO:0000313" key="4">
    <source>
        <dbReference type="EMBL" id="AHY47960.1"/>
    </source>
</evidence>
<proteinExistence type="inferred from homology"/>
<evidence type="ECO:0000313" key="6">
    <source>
        <dbReference type="Proteomes" id="UP000025229"/>
    </source>
</evidence>
<dbReference type="EMBL" id="JAWXXX010000001">
    <property type="protein sequence ID" value="MDX5892598.1"/>
    <property type="molecule type" value="Genomic_DNA"/>
</dbReference>
<dbReference type="InterPro" id="IPR050490">
    <property type="entry name" value="Bact_solute-bd_prot1"/>
</dbReference>